<dbReference type="PANTHER" id="PTHR47150:SF7">
    <property type="entry name" value="NUCLEASE"/>
    <property type="match status" value="1"/>
</dbReference>
<dbReference type="AlphaFoldDB" id="A0AAW2C953"/>
<evidence type="ECO:0000313" key="1">
    <source>
        <dbReference type="EMBL" id="KAK9994346.1"/>
    </source>
</evidence>
<comment type="caution">
    <text evidence="1">The sequence shown here is derived from an EMBL/GenBank/DDBJ whole genome shotgun (WGS) entry which is preliminary data.</text>
</comment>
<dbReference type="Proteomes" id="UP001459277">
    <property type="component" value="Unassembled WGS sequence"/>
</dbReference>
<dbReference type="Pfam" id="PF04827">
    <property type="entry name" value="Plant_tran"/>
    <property type="match status" value="1"/>
</dbReference>
<accession>A0AAW2C953</accession>
<sequence>MLGSIDCMHWKWKNCPSKWKGQYIGHTRDPTIFLEIVVSYDLWIWHTFFGLPGSHNDINVLERSSVFSELAEGRAPPVNYSINGNDYSMGYYLADGIYPSWATFVKTIPAPQDHKRQHFASAQEAARKDVERAFGVLQAQFAIVRGPARFFHLETLKDIMMACIILHNMIVEDERHTYLRANDFDYDQIDDNRPEPVSHNPTCYLMQFIERHNSIRDRGIHSQLQADLVEHLWQLHG</sequence>
<dbReference type="InterPro" id="IPR006912">
    <property type="entry name" value="Harbinger_derived_prot"/>
</dbReference>
<dbReference type="EMBL" id="JAZDWU010000008">
    <property type="protein sequence ID" value="KAK9994346.1"/>
    <property type="molecule type" value="Genomic_DNA"/>
</dbReference>
<keyword evidence="2" id="KW-1185">Reference proteome</keyword>
<reference evidence="1 2" key="1">
    <citation type="submission" date="2024-01" db="EMBL/GenBank/DDBJ databases">
        <title>A telomere-to-telomere, gap-free genome of sweet tea (Lithocarpus litseifolius).</title>
        <authorList>
            <person name="Zhou J."/>
        </authorList>
    </citation>
    <scope>NUCLEOTIDE SEQUENCE [LARGE SCALE GENOMIC DNA]</scope>
    <source>
        <strain evidence="1">Zhou-2022a</strain>
        <tissue evidence="1">Leaf</tissue>
    </source>
</reference>
<organism evidence="1 2">
    <name type="scientific">Lithocarpus litseifolius</name>
    <dbReference type="NCBI Taxonomy" id="425828"/>
    <lineage>
        <taxon>Eukaryota</taxon>
        <taxon>Viridiplantae</taxon>
        <taxon>Streptophyta</taxon>
        <taxon>Embryophyta</taxon>
        <taxon>Tracheophyta</taxon>
        <taxon>Spermatophyta</taxon>
        <taxon>Magnoliopsida</taxon>
        <taxon>eudicotyledons</taxon>
        <taxon>Gunneridae</taxon>
        <taxon>Pentapetalae</taxon>
        <taxon>rosids</taxon>
        <taxon>fabids</taxon>
        <taxon>Fagales</taxon>
        <taxon>Fagaceae</taxon>
        <taxon>Lithocarpus</taxon>
    </lineage>
</organism>
<protein>
    <recommendedName>
        <fullName evidence="3">Nuclease HARBI1</fullName>
    </recommendedName>
</protein>
<proteinExistence type="predicted"/>
<dbReference type="PANTHER" id="PTHR47150">
    <property type="entry name" value="OS12G0169200 PROTEIN"/>
    <property type="match status" value="1"/>
</dbReference>
<name>A0AAW2C953_9ROSI</name>
<evidence type="ECO:0000313" key="2">
    <source>
        <dbReference type="Proteomes" id="UP001459277"/>
    </source>
</evidence>
<evidence type="ECO:0008006" key="3">
    <source>
        <dbReference type="Google" id="ProtNLM"/>
    </source>
</evidence>
<gene>
    <name evidence="1" type="ORF">SO802_024049</name>
</gene>